<dbReference type="EMBL" id="CQAZ01000130">
    <property type="protein sequence ID" value="CNI74709.1"/>
    <property type="molecule type" value="Genomic_DNA"/>
</dbReference>
<name>A0A0T9RP47_9GAMM</name>
<dbReference type="AlphaFoldDB" id="A0A0T9RP47"/>
<organism evidence="1 2">
    <name type="scientific">Yersinia pekkanenii</name>
    <dbReference type="NCBI Taxonomy" id="1288385"/>
    <lineage>
        <taxon>Bacteria</taxon>
        <taxon>Pseudomonadati</taxon>
        <taxon>Pseudomonadota</taxon>
        <taxon>Gammaproteobacteria</taxon>
        <taxon>Enterobacterales</taxon>
        <taxon>Yersiniaceae</taxon>
        <taxon>Yersinia</taxon>
    </lineage>
</organism>
<evidence type="ECO:0000313" key="2">
    <source>
        <dbReference type="Proteomes" id="UP000045840"/>
    </source>
</evidence>
<sequence>MINSTLDRLKAKCGKVKAVLEVYSLIKGQVSAETEENILWVLEDNINGVYSDLISELNNTTQPRT</sequence>
<reference evidence="2" key="1">
    <citation type="submission" date="2015-03" db="EMBL/GenBank/DDBJ databases">
        <authorList>
            <consortium name="Pathogen Informatics"/>
        </authorList>
    </citation>
    <scope>NUCLEOTIDE SEQUENCE [LARGE SCALE GENOMIC DNA]</scope>
    <source>
        <strain evidence="2">A125KOH2</strain>
    </source>
</reference>
<dbReference type="RefSeq" id="WP_049615528.1">
    <property type="nucleotide sequence ID" value="NZ_CQAZ01000130.1"/>
</dbReference>
<protein>
    <submittedName>
        <fullName evidence="1">Uncharacterized protein</fullName>
    </submittedName>
</protein>
<dbReference type="Proteomes" id="UP000045840">
    <property type="component" value="Unassembled WGS sequence"/>
</dbReference>
<proteinExistence type="predicted"/>
<accession>A0A0T9RP47</accession>
<gene>
    <name evidence="1" type="ORF">ERS008529_04805</name>
</gene>
<evidence type="ECO:0000313" key="1">
    <source>
        <dbReference type="EMBL" id="CNI74709.1"/>
    </source>
</evidence>